<dbReference type="VEuPathDB" id="VectorBase:ACUA010933"/>
<sequence>MADLQAYVYLKSLQQLSEAELTSLSQKVMSELVSTGIAYNQNGYYRLNELLRSANDSSSKQAETIEPRDLELSSGSGLKKTVNFSNTVTMWPIDAMDGVSTIAGTVSNPAPHIQQSGPISILDQEDIESPEKKLDPGNKSDSDNDGDDDNKPETNTSAFKADPETESDSDLNLTDHDEDKEPPDSEKQEPDNEPTSPDTEGNKENEE</sequence>
<organism evidence="2 3">
    <name type="scientific">Anopheles culicifacies</name>
    <dbReference type="NCBI Taxonomy" id="139723"/>
    <lineage>
        <taxon>Eukaryota</taxon>
        <taxon>Metazoa</taxon>
        <taxon>Ecdysozoa</taxon>
        <taxon>Arthropoda</taxon>
        <taxon>Hexapoda</taxon>
        <taxon>Insecta</taxon>
        <taxon>Pterygota</taxon>
        <taxon>Neoptera</taxon>
        <taxon>Endopterygota</taxon>
        <taxon>Diptera</taxon>
        <taxon>Nematocera</taxon>
        <taxon>Culicoidea</taxon>
        <taxon>Culicidae</taxon>
        <taxon>Anophelinae</taxon>
        <taxon>Anopheles</taxon>
        <taxon>culicifacies species complex</taxon>
    </lineage>
</organism>
<feature type="region of interest" description="Disordered" evidence="1">
    <location>
        <begin position="127"/>
        <end position="207"/>
    </location>
</feature>
<feature type="compositionally biased region" description="Basic and acidic residues" evidence="1">
    <location>
        <begin position="129"/>
        <end position="142"/>
    </location>
</feature>
<evidence type="ECO:0000256" key="1">
    <source>
        <dbReference type="SAM" id="MobiDB-lite"/>
    </source>
</evidence>
<keyword evidence="3" id="KW-1185">Reference proteome</keyword>
<dbReference type="EMBL" id="AXCM01000145">
    <property type="status" value="NOT_ANNOTATED_CDS"/>
    <property type="molecule type" value="Genomic_DNA"/>
</dbReference>
<dbReference type="AlphaFoldDB" id="A0A182M6U9"/>
<evidence type="ECO:0000313" key="3">
    <source>
        <dbReference type="Proteomes" id="UP000075883"/>
    </source>
</evidence>
<feature type="compositionally biased region" description="Basic and acidic residues" evidence="1">
    <location>
        <begin position="173"/>
        <end position="190"/>
    </location>
</feature>
<name>A0A182M6U9_9DIPT</name>
<proteinExistence type="predicted"/>
<protein>
    <submittedName>
        <fullName evidence="2">Uncharacterized protein</fullName>
    </submittedName>
</protein>
<feature type="region of interest" description="Disordered" evidence="1">
    <location>
        <begin position="57"/>
        <end position="78"/>
    </location>
</feature>
<evidence type="ECO:0000313" key="2">
    <source>
        <dbReference type="EnsemblMetazoa" id="ACUA010933-PA"/>
    </source>
</evidence>
<reference evidence="2" key="2">
    <citation type="submission" date="2020-05" db="UniProtKB">
        <authorList>
            <consortium name="EnsemblMetazoa"/>
        </authorList>
    </citation>
    <scope>IDENTIFICATION</scope>
    <source>
        <strain evidence="2">A-37</strain>
    </source>
</reference>
<accession>A0A182M6U9</accession>
<dbReference type="EnsemblMetazoa" id="ACUA010933-RA">
    <property type="protein sequence ID" value="ACUA010933-PA"/>
    <property type="gene ID" value="ACUA010933"/>
</dbReference>
<dbReference type="Proteomes" id="UP000075883">
    <property type="component" value="Unassembled WGS sequence"/>
</dbReference>
<reference evidence="3" key="1">
    <citation type="submission" date="2013-09" db="EMBL/GenBank/DDBJ databases">
        <title>The Genome Sequence of Anopheles culicifacies species A.</title>
        <authorList>
            <consortium name="The Broad Institute Genomics Platform"/>
            <person name="Neafsey D.E."/>
            <person name="Besansky N."/>
            <person name="Howell P."/>
            <person name="Walton C."/>
            <person name="Young S.K."/>
            <person name="Zeng Q."/>
            <person name="Gargeya S."/>
            <person name="Fitzgerald M."/>
            <person name="Haas B."/>
            <person name="Abouelleil A."/>
            <person name="Allen A.W."/>
            <person name="Alvarado L."/>
            <person name="Arachchi H.M."/>
            <person name="Berlin A.M."/>
            <person name="Chapman S.B."/>
            <person name="Gainer-Dewar J."/>
            <person name="Goldberg J."/>
            <person name="Griggs A."/>
            <person name="Gujja S."/>
            <person name="Hansen M."/>
            <person name="Howarth C."/>
            <person name="Imamovic A."/>
            <person name="Ireland A."/>
            <person name="Larimer J."/>
            <person name="McCowan C."/>
            <person name="Murphy C."/>
            <person name="Pearson M."/>
            <person name="Poon T.W."/>
            <person name="Priest M."/>
            <person name="Roberts A."/>
            <person name="Saif S."/>
            <person name="Shea T."/>
            <person name="Sisk P."/>
            <person name="Sykes S."/>
            <person name="Wortman J."/>
            <person name="Nusbaum C."/>
            <person name="Birren B."/>
        </authorList>
    </citation>
    <scope>NUCLEOTIDE SEQUENCE [LARGE SCALE GENOMIC DNA]</scope>
    <source>
        <strain evidence="3">A-37</strain>
    </source>
</reference>